<feature type="region of interest" description="Disordered" evidence="1">
    <location>
        <begin position="642"/>
        <end position="672"/>
    </location>
</feature>
<dbReference type="Proteomes" id="UP000326759">
    <property type="component" value="Unassembled WGS sequence"/>
</dbReference>
<reference evidence="3 4" key="1">
    <citation type="journal article" date="2019" name="PLoS Biol.">
        <title>Sex chromosomes control vertical transmission of feminizing Wolbachia symbionts in an isopod.</title>
        <authorList>
            <person name="Becking T."/>
            <person name="Chebbi M.A."/>
            <person name="Giraud I."/>
            <person name="Moumen B."/>
            <person name="Laverre T."/>
            <person name="Caubet Y."/>
            <person name="Peccoud J."/>
            <person name="Gilbert C."/>
            <person name="Cordaux R."/>
        </authorList>
    </citation>
    <scope>NUCLEOTIDE SEQUENCE [LARGE SCALE GENOMIC DNA]</scope>
    <source>
        <strain evidence="3">ANa2</strain>
        <tissue evidence="3">Whole body excluding digestive tract and cuticle</tissue>
    </source>
</reference>
<dbReference type="AlphaFoldDB" id="A0A5N5T4F1"/>
<dbReference type="CDD" id="cd18284">
    <property type="entry name" value="BTB2_POZ_BTBD7"/>
    <property type="match status" value="1"/>
</dbReference>
<evidence type="ECO:0000313" key="3">
    <source>
        <dbReference type="EMBL" id="KAB7501424.1"/>
    </source>
</evidence>
<feature type="compositionally biased region" description="Low complexity" evidence="1">
    <location>
        <begin position="736"/>
        <end position="763"/>
    </location>
</feature>
<dbReference type="InterPro" id="IPR047935">
    <property type="entry name" value="BTBD7_BTB_POZ_second"/>
</dbReference>
<organism evidence="3 4">
    <name type="scientific">Armadillidium nasatum</name>
    <dbReference type="NCBI Taxonomy" id="96803"/>
    <lineage>
        <taxon>Eukaryota</taxon>
        <taxon>Metazoa</taxon>
        <taxon>Ecdysozoa</taxon>
        <taxon>Arthropoda</taxon>
        <taxon>Crustacea</taxon>
        <taxon>Multicrustacea</taxon>
        <taxon>Malacostraca</taxon>
        <taxon>Eumalacostraca</taxon>
        <taxon>Peracarida</taxon>
        <taxon>Isopoda</taxon>
        <taxon>Oniscidea</taxon>
        <taxon>Crinocheta</taxon>
        <taxon>Armadillidiidae</taxon>
        <taxon>Armadillidium</taxon>
    </lineage>
</organism>
<comment type="caution">
    <text evidence="3">The sequence shown here is derived from an EMBL/GenBank/DDBJ whole genome shotgun (WGS) entry which is preliminary data.</text>
</comment>
<evidence type="ECO:0000259" key="2">
    <source>
        <dbReference type="PROSITE" id="PS50097"/>
    </source>
</evidence>
<gene>
    <name evidence="3" type="primary">BTBD7</name>
    <name evidence="3" type="ORF">Anas_04823</name>
</gene>
<sequence length="902" mass="100614">MVWCYWCRQGSATMGVNASCQADAAMTPNVLFNVEKKRRLAGLATLRKKLIRRRRSSKSCDHSRVIRELVSNWSADLARPPAPTYKQDLSDLFDYKYCTDVDLVFQGAIFPVHRAILSVRCPYFQEVLKKIPGYGAQIGVDIQTPGIDIPMFSALLRFLYTGEFNPYDGTSKAQQMRLNNLDLLMQLCDEFGTPNALECDLRYLLDSGDYADCILVFSSSGDCSGNQGGEIGGGSVSGESSCPSDYGFHNRLEVFCHKSILSARSPFFRSLIQRRQRYSEEMYERGIPQPTRIVLDEGVIPKRYARVLLQAIYLDTLNLSSIIRDSASTNSLSEAQSMVQTGRAHLTVVEEAMEIYQIGRFLELDILTQSCEDLIVESLSTDNLVSVLKWSDFLQAAELEVLQAVLRWGEHQLLKRMEDREPNLVSQTAHSVTRKGLRKRDLNDVELRDILSELLPLVRMDHVLPPNHDILTQAIKRRLVSTPPSHMIGDDNTNYRVNAWIRGKNNGLFVKPRLFTPYAEEIKCVVDEHGAGGGVDLVRLQCYVSHIPDTLYMVDNTPRKHSFCATAPVDVVAAAVPVPDADTVTGMVRRERELVSTTVYQRAAALLFADRRQLRRQVRLRVVREFNLPDAVADVLEGASYTVEEEEEDRDSRHQQQQQQQQRLCHVRDEGRSKLQPPEFLMESMGGAIPPHRHFSHFRTQEENKVGVDGHLSDIVPDVALASSSLSALHLGSASRASSTSLSHSLSRKNSSSRPPSYSSASLECLEGVGKKPPQLGLDLGDGSHQLAHPSQPLTTHLHSPTHTNLQIRVLNSGVLSLHRRQYSSRPSHQRVTVTPPQTAPPSPPVTAPPLGGHMMYEDGGGSGRPQTVPHTPPLRHYATMGSRHYNVSSVSSATTTPQMFL</sequence>
<dbReference type="InterPro" id="IPR000210">
    <property type="entry name" value="BTB/POZ_dom"/>
</dbReference>
<dbReference type="InterPro" id="IPR011333">
    <property type="entry name" value="SKP1/BTB/POZ_sf"/>
</dbReference>
<feature type="domain" description="BTB" evidence="2">
    <location>
        <begin position="257"/>
        <end position="321"/>
    </location>
</feature>
<dbReference type="EMBL" id="SEYY01010699">
    <property type="protein sequence ID" value="KAB7501424.1"/>
    <property type="molecule type" value="Genomic_DNA"/>
</dbReference>
<evidence type="ECO:0000256" key="1">
    <source>
        <dbReference type="SAM" id="MobiDB-lite"/>
    </source>
</evidence>
<dbReference type="CDD" id="cd18283">
    <property type="entry name" value="BTB1_POZ_BTBD7"/>
    <property type="match status" value="1"/>
</dbReference>
<dbReference type="PANTHER" id="PTHR16064">
    <property type="entry name" value="BTB POZ DOMAIN CONTAINING 7"/>
    <property type="match status" value="1"/>
</dbReference>
<evidence type="ECO:0000313" key="4">
    <source>
        <dbReference type="Proteomes" id="UP000326759"/>
    </source>
</evidence>
<dbReference type="SMART" id="SM00225">
    <property type="entry name" value="BTB"/>
    <property type="match status" value="2"/>
</dbReference>
<name>A0A5N5T4F1_9CRUS</name>
<feature type="region of interest" description="Disordered" evidence="1">
    <location>
        <begin position="823"/>
        <end position="872"/>
    </location>
</feature>
<feature type="domain" description="BTB" evidence="2">
    <location>
        <begin position="99"/>
        <end position="168"/>
    </location>
</feature>
<protein>
    <submittedName>
        <fullName evidence="3">BTB/POZ domain-containing protein 7</fullName>
    </submittedName>
</protein>
<dbReference type="PANTHER" id="PTHR16064:SF3">
    <property type="entry name" value="BTB_POZ DOMAIN-CONTAINING PROTEIN 7"/>
    <property type="match status" value="1"/>
</dbReference>
<dbReference type="Gene3D" id="3.30.710.10">
    <property type="entry name" value="Potassium Channel Kv1.1, Chain A"/>
    <property type="match status" value="2"/>
</dbReference>
<dbReference type="PROSITE" id="PS50097">
    <property type="entry name" value="BTB"/>
    <property type="match status" value="2"/>
</dbReference>
<dbReference type="OrthoDB" id="2347980at2759"/>
<feature type="compositionally biased region" description="Pro residues" evidence="1">
    <location>
        <begin position="838"/>
        <end position="848"/>
    </location>
</feature>
<accession>A0A5N5T4F1</accession>
<feature type="region of interest" description="Disordered" evidence="1">
    <location>
        <begin position="736"/>
        <end position="799"/>
    </location>
</feature>
<dbReference type="SUPFAM" id="SSF54695">
    <property type="entry name" value="POZ domain"/>
    <property type="match status" value="2"/>
</dbReference>
<proteinExistence type="predicted"/>
<keyword evidence="4" id="KW-1185">Reference proteome</keyword>
<dbReference type="InterPro" id="IPR042345">
    <property type="entry name" value="Btbd7"/>
</dbReference>
<dbReference type="GO" id="GO:0061138">
    <property type="term" value="P:morphogenesis of a branching epithelium"/>
    <property type="evidence" value="ECO:0007669"/>
    <property type="project" value="InterPro"/>
</dbReference>
<dbReference type="Pfam" id="PF00651">
    <property type="entry name" value="BTB"/>
    <property type="match status" value="1"/>
</dbReference>
<dbReference type="InterPro" id="IPR047934">
    <property type="entry name" value="BTBD7_BTB_POZ_first"/>
</dbReference>